<feature type="chain" id="PRO_5014427934" evidence="1">
    <location>
        <begin position="20"/>
        <end position="71"/>
    </location>
</feature>
<evidence type="ECO:0000313" key="2">
    <source>
        <dbReference type="EMBL" id="PLN76736.1"/>
    </source>
</evidence>
<dbReference type="OrthoDB" id="10322665at2759"/>
<feature type="signal peptide" evidence="1">
    <location>
        <begin position="1"/>
        <end position="19"/>
    </location>
</feature>
<protein>
    <submittedName>
        <fullName evidence="2">Uncharacterized protein</fullName>
    </submittedName>
</protein>
<keyword evidence="1" id="KW-0732">Signal</keyword>
<reference evidence="3" key="1">
    <citation type="submission" date="2017-12" db="EMBL/GenBank/DDBJ databases">
        <authorList>
            <consortium name="DOE Joint Genome Institute"/>
            <person name="Mondo S.J."/>
            <person name="Kjaerbolling I."/>
            <person name="Vesth T.C."/>
            <person name="Frisvad J.C."/>
            <person name="Nybo J.L."/>
            <person name="Theobald S."/>
            <person name="Kuo A."/>
            <person name="Bowyer P."/>
            <person name="Matsuda Y."/>
            <person name="Lyhne E.K."/>
            <person name="Kogle M.E."/>
            <person name="Clum A."/>
            <person name="Lipzen A."/>
            <person name="Salamov A."/>
            <person name="Ngan C.Y."/>
            <person name="Daum C."/>
            <person name="Chiniquy J."/>
            <person name="Barry K."/>
            <person name="LaButti K."/>
            <person name="Haridas S."/>
            <person name="Simmons B.A."/>
            <person name="Magnuson J.K."/>
            <person name="Mortensen U.H."/>
            <person name="Larsen T.O."/>
            <person name="Grigoriev I.V."/>
            <person name="Baker S.E."/>
            <person name="Andersen M.R."/>
            <person name="Nordberg H.P."/>
            <person name="Cantor M.N."/>
            <person name="Hua S.X."/>
        </authorList>
    </citation>
    <scope>NUCLEOTIDE SEQUENCE [LARGE SCALE GENOMIC DNA]</scope>
    <source>
        <strain evidence="3">IBT 19404</strain>
    </source>
</reference>
<gene>
    <name evidence="2" type="ORF">BDW42DRAFT_15752</name>
</gene>
<proteinExistence type="predicted"/>
<dbReference type="Proteomes" id="UP000235023">
    <property type="component" value="Unassembled WGS sequence"/>
</dbReference>
<sequence length="71" mass="7209">MKFSLATITLLTTAITVMASPVEKSDIPGKCDGSGCILETTGQIVMCDHGSCEGHDGEACYAGSGNRCPGA</sequence>
<evidence type="ECO:0000313" key="3">
    <source>
        <dbReference type="Proteomes" id="UP000235023"/>
    </source>
</evidence>
<dbReference type="EMBL" id="KZ559611">
    <property type="protein sequence ID" value="PLN76736.1"/>
    <property type="molecule type" value="Genomic_DNA"/>
</dbReference>
<keyword evidence="3" id="KW-1185">Reference proteome</keyword>
<organism evidence="2 3">
    <name type="scientific">Aspergillus taichungensis</name>
    <dbReference type="NCBI Taxonomy" id="482145"/>
    <lineage>
        <taxon>Eukaryota</taxon>
        <taxon>Fungi</taxon>
        <taxon>Dikarya</taxon>
        <taxon>Ascomycota</taxon>
        <taxon>Pezizomycotina</taxon>
        <taxon>Eurotiomycetes</taxon>
        <taxon>Eurotiomycetidae</taxon>
        <taxon>Eurotiales</taxon>
        <taxon>Aspergillaceae</taxon>
        <taxon>Aspergillus</taxon>
        <taxon>Aspergillus subgen. Circumdati</taxon>
    </lineage>
</organism>
<evidence type="ECO:0000256" key="1">
    <source>
        <dbReference type="SAM" id="SignalP"/>
    </source>
</evidence>
<accession>A0A2J5HI82</accession>
<name>A0A2J5HI82_9EURO</name>
<dbReference type="AlphaFoldDB" id="A0A2J5HI82"/>